<dbReference type="Pfam" id="PF06727">
    <property type="entry name" value="DUF1207"/>
    <property type="match status" value="1"/>
</dbReference>
<accession>A0A518CBH0</accession>
<gene>
    <name evidence="1" type="ORF">Pan97_36250</name>
</gene>
<dbReference type="AlphaFoldDB" id="A0A518CBH0"/>
<proteinExistence type="predicted"/>
<dbReference type="KEGG" id="bvo:Pan97_36250"/>
<keyword evidence="2" id="KW-1185">Reference proteome</keyword>
<sequence>MVIADVLNKMLSGTPHLAMIFNVRFAVILILCSVALPSLARAQNGLGWPDPTNMFSGQRSQHLEPILDFPTDERPPQIQTVAYDNPLGQPVVQTGLTMINQPSQVEWVEPTYSDSVYERPLAMYDEDAPYEWSILPAGMVYKSYLAGQKESRLSAQLIKITDDNSMLDGNLGGRFGVLRYGRDSTFLSDGFQWDVEGSAHVRLDIPEDVDVRSADFRAGTQLTWSYANDPRHRSRFGYYHLSSHLGDEFLLKNPGYDRLNYAHDLLIFGHSYYFTKKLRVYGEVGWAFYHKVADPWEFQFGIEWAPNERTGPWGEPFVAIGTHLREEVNFGGSFVVQAGWAWVGDIPGRTLRMGLHYHNGDSTQNSFYDNFEQQIGFGIWYDF</sequence>
<organism evidence="1 2">
    <name type="scientific">Bremerella volcania</name>
    <dbReference type="NCBI Taxonomy" id="2527984"/>
    <lineage>
        <taxon>Bacteria</taxon>
        <taxon>Pseudomonadati</taxon>
        <taxon>Planctomycetota</taxon>
        <taxon>Planctomycetia</taxon>
        <taxon>Pirellulales</taxon>
        <taxon>Pirellulaceae</taxon>
        <taxon>Bremerella</taxon>
    </lineage>
</organism>
<evidence type="ECO:0000313" key="1">
    <source>
        <dbReference type="EMBL" id="QDU76573.1"/>
    </source>
</evidence>
<evidence type="ECO:0000313" key="2">
    <source>
        <dbReference type="Proteomes" id="UP000318626"/>
    </source>
</evidence>
<dbReference type="Proteomes" id="UP000318626">
    <property type="component" value="Chromosome"/>
</dbReference>
<evidence type="ECO:0008006" key="3">
    <source>
        <dbReference type="Google" id="ProtNLM"/>
    </source>
</evidence>
<dbReference type="EMBL" id="CP036289">
    <property type="protein sequence ID" value="QDU76573.1"/>
    <property type="molecule type" value="Genomic_DNA"/>
</dbReference>
<reference evidence="2" key="1">
    <citation type="submission" date="2019-02" db="EMBL/GenBank/DDBJ databases">
        <title>Deep-cultivation of Planctomycetes and their phenomic and genomic characterization uncovers novel biology.</title>
        <authorList>
            <person name="Wiegand S."/>
            <person name="Jogler M."/>
            <person name="Boedeker C."/>
            <person name="Pinto D."/>
            <person name="Vollmers J."/>
            <person name="Rivas-Marin E."/>
            <person name="Kohn T."/>
            <person name="Peeters S.H."/>
            <person name="Heuer A."/>
            <person name="Rast P."/>
            <person name="Oberbeckmann S."/>
            <person name="Bunk B."/>
            <person name="Jeske O."/>
            <person name="Meyerdierks A."/>
            <person name="Storesund J.E."/>
            <person name="Kallscheuer N."/>
            <person name="Luecker S."/>
            <person name="Lage O.M."/>
            <person name="Pohl T."/>
            <person name="Merkel B.J."/>
            <person name="Hornburger P."/>
            <person name="Mueller R.-W."/>
            <person name="Bruemmer F."/>
            <person name="Labrenz M."/>
            <person name="Spormann A.M."/>
            <person name="Op den Camp H."/>
            <person name="Overmann J."/>
            <person name="Amann R."/>
            <person name="Jetten M.S.M."/>
            <person name="Mascher T."/>
            <person name="Medema M.H."/>
            <person name="Devos D.P."/>
            <person name="Kaster A.-K."/>
            <person name="Ovreas L."/>
            <person name="Rohde M."/>
            <person name="Galperin M.Y."/>
            <person name="Jogler C."/>
        </authorList>
    </citation>
    <scope>NUCLEOTIDE SEQUENCE [LARGE SCALE GENOMIC DNA]</scope>
    <source>
        <strain evidence="2">Pan97</strain>
    </source>
</reference>
<protein>
    <recommendedName>
        <fullName evidence="3">DUF1207 domain-containing protein</fullName>
    </recommendedName>
</protein>
<dbReference type="InterPro" id="IPR009599">
    <property type="entry name" value="DUF1207"/>
</dbReference>
<name>A0A518CBH0_9BACT</name>